<sequence length="361" mass="39960">MLPSLGEPGLRNKRNKPRQHFPGYPKAIQGNQNWELHHRPGRLNDNEWNQIQQQSRTPSSALPSRTHFSSRTSPWLPSSSHIGPRLPPSTCVDPASQWPPRTVIALLLVRSLSLSRAPNLANSPPYSFSQHLLDESHNFEKVNPGLCCTGLQICASGGCVRLYLFKILINFCNSTKILSILSSSGHSVGGTAFNCVAEELKKVTTRVAHVLPVSDDGGSTAEIVRVVGGPAVGDIRSRCLRLSDESTSEAIAVRRLLGHRLPLDASDAKSEWYRIVEGQHFLWNGVSRPYGETIRAFLAYFHNQQVSTAVQRFLDRFYLLSGVLLRKYLLARSSSLLSSDFSNFPICIPALGRSSSVAHRF</sequence>
<dbReference type="Gene3D" id="3.40.50.10680">
    <property type="entry name" value="CofD-like domains"/>
    <property type="match status" value="1"/>
</dbReference>
<feature type="compositionally biased region" description="Polar residues" evidence="1">
    <location>
        <begin position="50"/>
        <end position="67"/>
    </location>
</feature>
<evidence type="ECO:0000313" key="2">
    <source>
        <dbReference type="EMBL" id="PKU67374.1"/>
    </source>
</evidence>
<dbReference type="GO" id="GO:0043743">
    <property type="term" value="F:LPPG:FO 2-phospho-L-lactate transferase activity"/>
    <property type="evidence" value="ECO:0007669"/>
    <property type="project" value="InterPro"/>
</dbReference>
<dbReference type="PANTHER" id="PTHR31240">
    <property type="entry name" value="MATERNAL EFFECT EMBRYO ARREST 18"/>
    <property type="match status" value="1"/>
</dbReference>
<reference evidence="2 3" key="2">
    <citation type="journal article" date="2017" name="Nature">
        <title>The Apostasia genome and the evolution of orchids.</title>
        <authorList>
            <person name="Zhang G.Q."/>
            <person name="Liu K.W."/>
            <person name="Li Z."/>
            <person name="Lohaus R."/>
            <person name="Hsiao Y.Y."/>
            <person name="Niu S.C."/>
            <person name="Wang J.Y."/>
            <person name="Lin Y.C."/>
            <person name="Xu Q."/>
            <person name="Chen L.J."/>
            <person name="Yoshida K."/>
            <person name="Fujiwara S."/>
            <person name="Wang Z.W."/>
            <person name="Zhang Y.Q."/>
            <person name="Mitsuda N."/>
            <person name="Wang M."/>
            <person name="Liu G.H."/>
            <person name="Pecoraro L."/>
            <person name="Huang H.X."/>
            <person name="Xiao X.J."/>
            <person name="Lin M."/>
            <person name="Wu X.Y."/>
            <person name="Wu W.L."/>
            <person name="Chen Y.Y."/>
            <person name="Chang S.B."/>
            <person name="Sakamoto S."/>
            <person name="Ohme-Takagi M."/>
            <person name="Yagi M."/>
            <person name="Zeng S.J."/>
            <person name="Shen C.Y."/>
            <person name="Yeh C.M."/>
            <person name="Luo Y.B."/>
            <person name="Tsai W.C."/>
            <person name="Van de Peer Y."/>
            <person name="Liu Z.J."/>
        </authorList>
    </citation>
    <scope>NUCLEOTIDE SEQUENCE [LARGE SCALE GENOMIC DNA]</scope>
    <source>
        <tissue evidence="2">The whole plant</tissue>
    </source>
</reference>
<dbReference type="InterPro" id="IPR002882">
    <property type="entry name" value="CofD"/>
</dbReference>
<feature type="compositionally biased region" description="Low complexity" evidence="1">
    <location>
        <begin position="69"/>
        <end position="80"/>
    </location>
</feature>
<protein>
    <submittedName>
        <fullName evidence="2">Uncharacterized protein</fullName>
    </submittedName>
</protein>
<dbReference type="InterPro" id="IPR038136">
    <property type="entry name" value="CofD-like_dom_sf"/>
</dbReference>
<proteinExistence type="predicted"/>
<keyword evidence="3" id="KW-1185">Reference proteome</keyword>
<dbReference type="Proteomes" id="UP000233837">
    <property type="component" value="Unassembled WGS sequence"/>
</dbReference>
<dbReference type="SUPFAM" id="SSF142338">
    <property type="entry name" value="CofD-like"/>
    <property type="match status" value="1"/>
</dbReference>
<gene>
    <name evidence="2" type="ORF">MA16_Dca016432</name>
</gene>
<dbReference type="PANTHER" id="PTHR31240:SF0">
    <property type="entry name" value="MATERNAL EFFECT EMBRYO ARREST 18"/>
    <property type="match status" value="1"/>
</dbReference>
<evidence type="ECO:0000313" key="3">
    <source>
        <dbReference type="Proteomes" id="UP000233837"/>
    </source>
</evidence>
<reference evidence="2 3" key="1">
    <citation type="journal article" date="2016" name="Sci. Rep.">
        <title>The Dendrobium catenatum Lindl. genome sequence provides insights into polysaccharide synthase, floral development and adaptive evolution.</title>
        <authorList>
            <person name="Zhang G.Q."/>
            <person name="Xu Q."/>
            <person name="Bian C."/>
            <person name="Tsai W.C."/>
            <person name="Yeh C.M."/>
            <person name="Liu K.W."/>
            <person name="Yoshida K."/>
            <person name="Zhang L.S."/>
            <person name="Chang S.B."/>
            <person name="Chen F."/>
            <person name="Shi Y."/>
            <person name="Su Y.Y."/>
            <person name="Zhang Y.Q."/>
            <person name="Chen L.J."/>
            <person name="Yin Y."/>
            <person name="Lin M."/>
            <person name="Huang H."/>
            <person name="Deng H."/>
            <person name="Wang Z.W."/>
            <person name="Zhu S.L."/>
            <person name="Zhao X."/>
            <person name="Deng C."/>
            <person name="Niu S.C."/>
            <person name="Huang J."/>
            <person name="Wang M."/>
            <person name="Liu G.H."/>
            <person name="Yang H.J."/>
            <person name="Xiao X.J."/>
            <person name="Hsiao Y.Y."/>
            <person name="Wu W.L."/>
            <person name="Chen Y.Y."/>
            <person name="Mitsuda N."/>
            <person name="Ohme-Takagi M."/>
            <person name="Luo Y.B."/>
            <person name="Van de Peer Y."/>
            <person name="Liu Z.J."/>
        </authorList>
    </citation>
    <scope>NUCLEOTIDE SEQUENCE [LARGE SCALE GENOMIC DNA]</scope>
    <source>
        <tissue evidence="2">The whole plant</tissue>
    </source>
</reference>
<name>A0A2I0VVE1_9ASPA</name>
<organism evidence="2 3">
    <name type="scientific">Dendrobium catenatum</name>
    <dbReference type="NCBI Taxonomy" id="906689"/>
    <lineage>
        <taxon>Eukaryota</taxon>
        <taxon>Viridiplantae</taxon>
        <taxon>Streptophyta</taxon>
        <taxon>Embryophyta</taxon>
        <taxon>Tracheophyta</taxon>
        <taxon>Spermatophyta</taxon>
        <taxon>Magnoliopsida</taxon>
        <taxon>Liliopsida</taxon>
        <taxon>Asparagales</taxon>
        <taxon>Orchidaceae</taxon>
        <taxon>Epidendroideae</taxon>
        <taxon>Malaxideae</taxon>
        <taxon>Dendrobiinae</taxon>
        <taxon>Dendrobium</taxon>
    </lineage>
</organism>
<feature type="region of interest" description="Disordered" evidence="1">
    <location>
        <begin position="50"/>
        <end position="81"/>
    </location>
</feature>
<dbReference type="AlphaFoldDB" id="A0A2I0VVE1"/>
<evidence type="ECO:0000256" key="1">
    <source>
        <dbReference type="SAM" id="MobiDB-lite"/>
    </source>
</evidence>
<dbReference type="Pfam" id="PF01933">
    <property type="entry name" value="CofD"/>
    <property type="match status" value="1"/>
</dbReference>
<accession>A0A2I0VVE1</accession>
<dbReference type="EMBL" id="KZ503202">
    <property type="protein sequence ID" value="PKU67374.1"/>
    <property type="molecule type" value="Genomic_DNA"/>
</dbReference>
<feature type="region of interest" description="Disordered" evidence="1">
    <location>
        <begin position="1"/>
        <end position="31"/>
    </location>
</feature>